<sequence>MELIGRGREADVYALTDGRVLRRYRSGGPAEAEARLTAYLAGTGFPVPHVYDAHDTDQVLERLDGPTMLSALRRRPWRVTAYGRMLARLHDRLHAVPAPEFLPPSPGSGSGDRVLHLDLHPDNVILTARGPYAIDWRNAAAGDPACDVAMTVCILRGVELGPPEALGVRLLLRALLRTTGTDAAPGYAHALPARLANPHLTPGEARRLRRALGDGARA</sequence>
<dbReference type="InterPro" id="IPR011009">
    <property type="entry name" value="Kinase-like_dom_sf"/>
</dbReference>
<dbReference type="Proteomes" id="UP001500443">
    <property type="component" value="Unassembled WGS sequence"/>
</dbReference>
<gene>
    <name evidence="2" type="ORF">GCM10009802_38360</name>
</gene>
<dbReference type="InterPro" id="IPR002575">
    <property type="entry name" value="Aminoglycoside_PTrfase"/>
</dbReference>
<evidence type="ECO:0000313" key="3">
    <source>
        <dbReference type="Proteomes" id="UP001500443"/>
    </source>
</evidence>
<dbReference type="Pfam" id="PF01636">
    <property type="entry name" value="APH"/>
    <property type="match status" value="2"/>
</dbReference>
<organism evidence="2 3">
    <name type="scientific">Streptomyces synnematoformans</name>
    <dbReference type="NCBI Taxonomy" id="415721"/>
    <lineage>
        <taxon>Bacteria</taxon>
        <taxon>Bacillati</taxon>
        <taxon>Actinomycetota</taxon>
        <taxon>Actinomycetes</taxon>
        <taxon>Kitasatosporales</taxon>
        <taxon>Streptomycetaceae</taxon>
        <taxon>Streptomyces</taxon>
    </lineage>
</organism>
<protein>
    <submittedName>
        <fullName evidence="2">Phosphotransferase</fullName>
    </submittedName>
</protein>
<evidence type="ECO:0000259" key="1">
    <source>
        <dbReference type="Pfam" id="PF01636"/>
    </source>
</evidence>
<dbReference type="EMBL" id="BAAAPF010000130">
    <property type="protein sequence ID" value="GAA2130375.1"/>
    <property type="molecule type" value="Genomic_DNA"/>
</dbReference>
<reference evidence="2 3" key="1">
    <citation type="journal article" date="2019" name="Int. J. Syst. Evol. Microbiol.">
        <title>The Global Catalogue of Microorganisms (GCM) 10K type strain sequencing project: providing services to taxonomists for standard genome sequencing and annotation.</title>
        <authorList>
            <consortium name="The Broad Institute Genomics Platform"/>
            <consortium name="The Broad Institute Genome Sequencing Center for Infectious Disease"/>
            <person name="Wu L."/>
            <person name="Ma J."/>
        </authorList>
    </citation>
    <scope>NUCLEOTIDE SEQUENCE [LARGE SCALE GENOMIC DNA]</scope>
    <source>
        <strain evidence="2 3">JCM 15481</strain>
    </source>
</reference>
<keyword evidence="3" id="KW-1185">Reference proteome</keyword>
<name>A0ABN2YP48_9ACTN</name>
<feature type="domain" description="Aminoglycoside phosphotransferase" evidence="1">
    <location>
        <begin position="3"/>
        <end position="104"/>
    </location>
</feature>
<dbReference type="RefSeq" id="WP_344291228.1">
    <property type="nucleotide sequence ID" value="NZ_BAAAPF010000130.1"/>
</dbReference>
<accession>A0ABN2YP48</accession>
<evidence type="ECO:0000313" key="2">
    <source>
        <dbReference type="EMBL" id="GAA2130375.1"/>
    </source>
</evidence>
<dbReference type="SUPFAM" id="SSF56112">
    <property type="entry name" value="Protein kinase-like (PK-like)"/>
    <property type="match status" value="1"/>
</dbReference>
<proteinExistence type="predicted"/>
<comment type="caution">
    <text evidence="2">The sequence shown here is derived from an EMBL/GenBank/DDBJ whole genome shotgun (WGS) entry which is preliminary data.</text>
</comment>
<dbReference type="Gene3D" id="3.90.1200.10">
    <property type="match status" value="1"/>
</dbReference>
<feature type="domain" description="Aminoglycoside phosphotransferase" evidence="1">
    <location>
        <begin position="112"/>
        <end position="152"/>
    </location>
</feature>